<dbReference type="Pfam" id="PF00990">
    <property type="entry name" value="GGDEF"/>
    <property type="match status" value="1"/>
</dbReference>
<organism evidence="5 6">
    <name type="scientific">Rubrivivax albus</name>
    <dbReference type="NCBI Taxonomy" id="2499835"/>
    <lineage>
        <taxon>Bacteria</taxon>
        <taxon>Pseudomonadati</taxon>
        <taxon>Pseudomonadota</taxon>
        <taxon>Betaproteobacteria</taxon>
        <taxon>Burkholderiales</taxon>
        <taxon>Sphaerotilaceae</taxon>
        <taxon>Rubrivivax</taxon>
    </lineage>
</organism>
<proteinExistence type="predicted"/>
<dbReference type="EMBL" id="SACT01000007">
    <property type="protein sequence ID" value="RVT49708.1"/>
    <property type="molecule type" value="Genomic_DNA"/>
</dbReference>
<dbReference type="PANTHER" id="PTHR45138:SF9">
    <property type="entry name" value="DIGUANYLATE CYCLASE DGCM-RELATED"/>
    <property type="match status" value="1"/>
</dbReference>
<reference evidence="5 6" key="1">
    <citation type="submission" date="2019-01" db="EMBL/GenBank/DDBJ databases">
        <authorList>
            <person name="Chen W.-M."/>
        </authorList>
    </citation>
    <scope>NUCLEOTIDE SEQUENCE [LARGE SCALE GENOMIC DNA]</scope>
    <source>
        <strain evidence="5 6">ICH-3</strain>
    </source>
</reference>
<dbReference type="CDD" id="cd01949">
    <property type="entry name" value="GGDEF"/>
    <property type="match status" value="1"/>
</dbReference>
<dbReference type="AlphaFoldDB" id="A0A437JRY1"/>
<dbReference type="OrthoDB" id="9813903at2"/>
<dbReference type="PANTHER" id="PTHR45138">
    <property type="entry name" value="REGULATORY COMPONENTS OF SENSORY TRANSDUCTION SYSTEM"/>
    <property type="match status" value="1"/>
</dbReference>
<accession>A0A437JRY1</accession>
<dbReference type="EC" id="2.7.7.65" evidence="1"/>
<dbReference type="Proteomes" id="UP000288178">
    <property type="component" value="Unassembled WGS sequence"/>
</dbReference>
<keyword evidence="3" id="KW-0472">Membrane</keyword>
<protein>
    <recommendedName>
        <fullName evidence="1">diguanylate cyclase</fullName>
        <ecNumber evidence="1">2.7.7.65</ecNumber>
    </recommendedName>
</protein>
<comment type="catalytic activity">
    <reaction evidence="2">
        <text>2 GTP = 3',3'-c-di-GMP + 2 diphosphate</text>
        <dbReference type="Rhea" id="RHEA:24898"/>
        <dbReference type="ChEBI" id="CHEBI:33019"/>
        <dbReference type="ChEBI" id="CHEBI:37565"/>
        <dbReference type="ChEBI" id="CHEBI:58805"/>
        <dbReference type="EC" id="2.7.7.65"/>
    </reaction>
</comment>
<keyword evidence="6" id="KW-1185">Reference proteome</keyword>
<dbReference type="SMART" id="SM00267">
    <property type="entry name" value="GGDEF"/>
    <property type="match status" value="1"/>
</dbReference>
<keyword evidence="3" id="KW-0812">Transmembrane</keyword>
<evidence type="ECO:0000313" key="5">
    <source>
        <dbReference type="EMBL" id="RVT49708.1"/>
    </source>
</evidence>
<evidence type="ECO:0000256" key="2">
    <source>
        <dbReference type="ARBA" id="ARBA00034247"/>
    </source>
</evidence>
<feature type="domain" description="GGDEF" evidence="4">
    <location>
        <begin position="132"/>
        <end position="266"/>
    </location>
</feature>
<evidence type="ECO:0000256" key="3">
    <source>
        <dbReference type="SAM" id="Phobius"/>
    </source>
</evidence>
<sequence length="281" mass="29935">MSEQPVQDPTDPLAEPAPNGWRGALMRMGPRRAVVAITLLSIVLSVSITLAAGLARDPVELAWIDLTIAVTVPSIVAPLAASMIVTLMHEVEVSRRALRELALRDDLTRLYNRRYFMARLQAEVARAHREQTPLAVCMIDVDHFKRINDERGHAAGDAVLAHLAGVLLGSLRPYDLAARCGGEEFAALLPGATLREAEQAAQRLRQAIAAARVPAFGATPLPHVTASLGVSGLGPGEDGSALLTRADRAMYAAKTGGRNRCVSLPAAVVRDPQILGDTQAT</sequence>
<dbReference type="InterPro" id="IPR043128">
    <property type="entry name" value="Rev_trsase/Diguanyl_cyclase"/>
</dbReference>
<dbReference type="SUPFAM" id="SSF55073">
    <property type="entry name" value="Nucleotide cyclase"/>
    <property type="match status" value="1"/>
</dbReference>
<dbReference type="GO" id="GO:0052621">
    <property type="term" value="F:diguanylate cyclase activity"/>
    <property type="evidence" value="ECO:0007669"/>
    <property type="project" value="UniProtKB-EC"/>
</dbReference>
<dbReference type="GO" id="GO:1902201">
    <property type="term" value="P:negative regulation of bacterial-type flagellum-dependent cell motility"/>
    <property type="evidence" value="ECO:0007669"/>
    <property type="project" value="TreeGrafter"/>
</dbReference>
<dbReference type="InterPro" id="IPR029787">
    <property type="entry name" value="Nucleotide_cyclase"/>
</dbReference>
<dbReference type="InterPro" id="IPR050469">
    <property type="entry name" value="Diguanylate_Cyclase"/>
</dbReference>
<evidence type="ECO:0000259" key="4">
    <source>
        <dbReference type="PROSITE" id="PS50887"/>
    </source>
</evidence>
<dbReference type="InterPro" id="IPR000160">
    <property type="entry name" value="GGDEF_dom"/>
</dbReference>
<dbReference type="RefSeq" id="WP_128199880.1">
    <property type="nucleotide sequence ID" value="NZ_SACT01000007.1"/>
</dbReference>
<evidence type="ECO:0000313" key="6">
    <source>
        <dbReference type="Proteomes" id="UP000288178"/>
    </source>
</evidence>
<dbReference type="GO" id="GO:0043709">
    <property type="term" value="P:cell adhesion involved in single-species biofilm formation"/>
    <property type="evidence" value="ECO:0007669"/>
    <property type="project" value="TreeGrafter"/>
</dbReference>
<gene>
    <name evidence="5" type="ORF">ENE75_18875</name>
</gene>
<name>A0A437JRY1_9BURK</name>
<comment type="caution">
    <text evidence="5">The sequence shown here is derived from an EMBL/GenBank/DDBJ whole genome shotgun (WGS) entry which is preliminary data.</text>
</comment>
<feature type="transmembrane region" description="Helical" evidence="3">
    <location>
        <begin position="61"/>
        <end position="87"/>
    </location>
</feature>
<dbReference type="GO" id="GO:0005886">
    <property type="term" value="C:plasma membrane"/>
    <property type="evidence" value="ECO:0007669"/>
    <property type="project" value="TreeGrafter"/>
</dbReference>
<dbReference type="Gene3D" id="3.30.70.270">
    <property type="match status" value="1"/>
</dbReference>
<dbReference type="PROSITE" id="PS50887">
    <property type="entry name" value="GGDEF"/>
    <property type="match status" value="1"/>
</dbReference>
<feature type="transmembrane region" description="Helical" evidence="3">
    <location>
        <begin position="33"/>
        <end position="55"/>
    </location>
</feature>
<keyword evidence="3" id="KW-1133">Transmembrane helix</keyword>
<dbReference type="NCBIfam" id="TIGR00254">
    <property type="entry name" value="GGDEF"/>
    <property type="match status" value="1"/>
</dbReference>
<evidence type="ECO:0000256" key="1">
    <source>
        <dbReference type="ARBA" id="ARBA00012528"/>
    </source>
</evidence>
<dbReference type="FunFam" id="3.30.70.270:FF:000001">
    <property type="entry name" value="Diguanylate cyclase domain protein"/>
    <property type="match status" value="1"/>
</dbReference>